<dbReference type="Proteomes" id="UP000023152">
    <property type="component" value="Unassembled WGS sequence"/>
</dbReference>
<organism evidence="2 3">
    <name type="scientific">Reticulomyxa filosa</name>
    <dbReference type="NCBI Taxonomy" id="46433"/>
    <lineage>
        <taxon>Eukaryota</taxon>
        <taxon>Sar</taxon>
        <taxon>Rhizaria</taxon>
        <taxon>Retaria</taxon>
        <taxon>Foraminifera</taxon>
        <taxon>Monothalamids</taxon>
        <taxon>Reticulomyxidae</taxon>
        <taxon>Reticulomyxa</taxon>
    </lineage>
</organism>
<evidence type="ECO:0008006" key="4">
    <source>
        <dbReference type="Google" id="ProtNLM"/>
    </source>
</evidence>
<accession>X6NV68</accession>
<evidence type="ECO:0000256" key="1">
    <source>
        <dbReference type="SAM" id="MobiDB-lite"/>
    </source>
</evidence>
<reference evidence="2 3" key="1">
    <citation type="journal article" date="2013" name="Curr. Biol.">
        <title>The Genome of the Foraminiferan Reticulomyxa filosa.</title>
        <authorList>
            <person name="Glockner G."/>
            <person name="Hulsmann N."/>
            <person name="Schleicher M."/>
            <person name="Noegel A.A."/>
            <person name="Eichinger L."/>
            <person name="Gallinger C."/>
            <person name="Pawlowski J."/>
            <person name="Sierra R."/>
            <person name="Euteneuer U."/>
            <person name="Pillet L."/>
            <person name="Moustafa A."/>
            <person name="Platzer M."/>
            <person name="Groth M."/>
            <person name="Szafranski K."/>
            <person name="Schliwa M."/>
        </authorList>
    </citation>
    <scope>NUCLEOTIDE SEQUENCE [LARGE SCALE GENOMIC DNA]</scope>
</reference>
<evidence type="ECO:0000313" key="2">
    <source>
        <dbReference type="EMBL" id="ETO29788.1"/>
    </source>
</evidence>
<sequence>MFVMALIKINSYLQHCFSSPQLLRKPWFWNFFSLTNGISKDGDVFRDVKRILEQRAQTKMLQFRQIYGRAHLRLSSLYVQTLKKKKNKKLELNSETFRTALIGYRELERGPRQVPTAKHWCLNFIGTKLLRVEFFSDSGVVIFLFENSRESRRVFWYHWNDSRGDFTKRWKVFSLKPIINLSGKEIGSWLYLWRQYHGQYHPLQNNCQHFVRDIISAIDEKVANQLISLMDHHSVTALLPPLFYSDYWDEKMRTREIRNFLLSKGPVVLRLWKQKDAEQDHKSNGPSTARSQLGAEPIAPSKPEPMTLPLPLERNNSSVQHKSNSDYVYSLLFQKKDLEKTAITLL</sequence>
<dbReference type="AlphaFoldDB" id="X6NV68"/>
<gene>
    <name evidence="2" type="ORF">RFI_07336</name>
</gene>
<dbReference type="EMBL" id="ASPP01005846">
    <property type="protein sequence ID" value="ETO29788.1"/>
    <property type="molecule type" value="Genomic_DNA"/>
</dbReference>
<keyword evidence="3" id="KW-1185">Reference proteome</keyword>
<evidence type="ECO:0000313" key="3">
    <source>
        <dbReference type="Proteomes" id="UP000023152"/>
    </source>
</evidence>
<comment type="caution">
    <text evidence="2">The sequence shown here is derived from an EMBL/GenBank/DDBJ whole genome shotgun (WGS) entry which is preliminary data.</text>
</comment>
<name>X6NV68_RETFI</name>
<protein>
    <recommendedName>
        <fullName evidence="4">PPPDE domain-containing protein</fullName>
    </recommendedName>
</protein>
<proteinExistence type="predicted"/>
<feature type="region of interest" description="Disordered" evidence="1">
    <location>
        <begin position="276"/>
        <end position="319"/>
    </location>
</feature>